<name>A0A6C0D8A3_9ZZZZ</name>
<dbReference type="EMBL" id="MN739548">
    <property type="protein sequence ID" value="QHT12592.1"/>
    <property type="molecule type" value="Genomic_DNA"/>
</dbReference>
<accession>A0A6C0D8A3</accession>
<organism evidence="1">
    <name type="scientific">viral metagenome</name>
    <dbReference type="NCBI Taxonomy" id="1070528"/>
    <lineage>
        <taxon>unclassified sequences</taxon>
        <taxon>metagenomes</taxon>
        <taxon>organismal metagenomes</taxon>
    </lineage>
</organism>
<sequence length="58" mass="6837">MDKINVQFSNLGGFWAVKNLLFSKSEHLAHKSKKNNENVVTIIFLYYFGKGFRRIFCH</sequence>
<reference evidence="1" key="1">
    <citation type="journal article" date="2020" name="Nature">
        <title>Giant virus diversity and host interactions through global metagenomics.</title>
        <authorList>
            <person name="Schulz F."/>
            <person name="Roux S."/>
            <person name="Paez-Espino D."/>
            <person name="Jungbluth S."/>
            <person name="Walsh D.A."/>
            <person name="Denef V.J."/>
            <person name="McMahon K.D."/>
            <person name="Konstantinidis K.T."/>
            <person name="Eloe-Fadrosh E.A."/>
            <person name="Kyrpides N.C."/>
            <person name="Woyke T."/>
        </authorList>
    </citation>
    <scope>NUCLEOTIDE SEQUENCE</scope>
    <source>
        <strain evidence="1">GVMAG-M-3300023174-130</strain>
    </source>
</reference>
<protein>
    <submittedName>
        <fullName evidence="1">Uncharacterized protein</fullName>
    </submittedName>
</protein>
<dbReference type="AlphaFoldDB" id="A0A6C0D8A3"/>
<evidence type="ECO:0000313" key="1">
    <source>
        <dbReference type="EMBL" id="QHT12592.1"/>
    </source>
</evidence>
<proteinExistence type="predicted"/>